<evidence type="ECO:0000313" key="1">
    <source>
        <dbReference type="EMBL" id="SVD20696.1"/>
    </source>
</evidence>
<sequence>MIIGKILERLYCLSDSPSYLSEFVAKRWLRAANAWHNDNLA</sequence>
<dbReference type="EMBL" id="UINC01136128">
    <property type="protein sequence ID" value="SVD20696.1"/>
    <property type="molecule type" value="Genomic_DNA"/>
</dbReference>
<gene>
    <name evidence="1" type="ORF">METZ01_LOCUS373550</name>
</gene>
<feature type="non-terminal residue" evidence="1">
    <location>
        <position position="41"/>
    </location>
</feature>
<dbReference type="AlphaFoldDB" id="A0A382TF59"/>
<accession>A0A382TF59</accession>
<proteinExistence type="predicted"/>
<organism evidence="1">
    <name type="scientific">marine metagenome</name>
    <dbReference type="NCBI Taxonomy" id="408172"/>
    <lineage>
        <taxon>unclassified sequences</taxon>
        <taxon>metagenomes</taxon>
        <taxon>ecological metagenomes</taxon>
    </lineage>
</organism>
<reference evidence="1" key="1">
    <citation type="submission" date="2018-05" db="EMBL/GenBank/DDBJ databases">
        <authorList>
            <person name="Lanie J.A."/>
            <person name="Ng W.-L."/>
            <person name="Kazmierczak K.M."/>
            <person name="Andrzejewski T.M."/>
            <person name="Davidsen T.M."/>
            <person name="Wayne K.J."/>
            <person name="Tettelin H."/>
            <person name="Glass J.I."/>
            <person name="Rusch D."/>
            <person name="Podicherti R."/>
            <person name="Tsui H.-C.T."/>
            <person name="Winkler M.E."/>
        </authorList>
    </citation>
    <scope>NUCLEOTIDE SEQUENCE</scope>
</reference>
<name>A0A382TF59_9ZZZZ</name>
<protein>
    <submittedName>
        <fullName evidence="1">Uncharacterized protein</fullName>
    </submittedName>
</protein>